<accession>A0ABZ1CA47</accession>
<name>A0ABZ1CA47_9BACT</name>
<keyword evidence="2" id="KW-1185">Reference proteome</keyword>
<protein>
    <submittedName>
        <fullName evidence="1">Uncharacterized protein</fullName>
    </submittedName>
</protein>
<dbReference type="Proteomes" id="UP000738431">
    <property type="component" value="Chromosome"/>
</dbReference>
<reference evidence="1 2" key="1">
    <citation type="submission" date="2023-12" db="EMBL/GenBank/DDBJ databases">
        <title>Description of an unclassified Opitutus bacterium of Verrucomicrobiota.</title>
        <authorList>
            <person name="Zhang D.-F."/>
        </authorList>
    </citation>
    <scope>NUCLEOTIDE SEQUENCE [LARGE SCALE GENOMIC DNA]</scope>
    <source>
        <strain evidence="1 2">WL0086</strain>
    </source>
</reference>
<evidence type="ECO:0000313" key="2">
    <source>
        <dbReference type="Proteomes" id="UP000738431"/>
    </source>
</evidence>
<evidence type="ECO:0000313" key="1">
    <source>
        <dbReference type="EMBL" id="WRQ88177.1"/>
    </source>
</evidence>
<sequence>MMQSLNTYHYDMGKLMVNRDIRTFTSEMTENAAYANYFMIFPSFTTRTTTVEVGDSQLGFETVTVDASVNDGRSGDFLLLVFTDPDDSNVINRLVGYYRAPADPDDPASEGPVRRFETNFTNGASGDIWDLLPATTTANTHPEVIELSQGLADGKLFYNFRDRSIMVKGKIFHDGNLMRRATNTYNFTVSPRG</sequence>
<proteinExistence type="predicted"/>
<gene>
    <name evidence="1" type="ORF">K1X11_002075</name>
</gene>
<dbReference type="RefSeq" id="WP_225919256.1">
    <property type="nucleotide sequence ID" value="NZ_CP139781.1"/>
</dbReference>
<organism evidence="1 2">
    <name type="scientific">Actomonas aquatica</name>
    <dbReference type="NCBI Taxonomy" id="2866162"/>
    <lineage>
        <taxon>Bacteria</taxon>
        <taxon>Pseudomonadati</taxon>
        <taxon>Verrucomicrobiota</taxon>
        <taxon>Opitutia</taxon>
        <taxon>Opitutales</taxon>
        <taxon>Opitutaceae</taxon>
        <taxon>Actomonas</taxon>
    </lineage>
</organism>
<dbReference type="EMBL" id="CP139781">
    <property type="protein sequence ID" value="WRQ88177.1"/>
    <property type="molecule type" value="Genomic_DNA"/>
</dbReference>